<feature type="binding site" evidence="10">
    <location>
        <position position="122"/>
    </location>
    <ligand>
        <name>NAD(+)</name>
        <dbReference type="ChEBI" id="CHEBI:57540"/>
    </ligand>
</feature>
<dbReference type="Gene3D" id="3.40.50.720">
    <property type="entry name" value="NAD(P)-binding Rossmann-like Domain"/>
    <property type="match status" value="2"/>
</dbReference>
<dbReference type="Gene3D" id="1.20.5.100">
    <property type="entry name" value="Cytochrome c1, transmembrane anchor, C-terminal"/>
    <property type="match status" value="1"/>
</dbReference>
<dbReference type="Proteomes" id="UP000550260">
    <property type="component" value="Unassembled WGS sequence"/>
</dbReference>
<feature type="binding site" evidence="9">
    <location>
        <begin position="148"/>
        <end position="151"/>
    </location>
    <ligand>
        <name>substrate</name>
    </ligand>
</feature>
<dbReference type="InterPro" id="IPR008927">
    <property type="entry name" value="6-PGluconate_DH-like_C_sf"/>
</dbReference>
<dbReference type="Proteomes" id="UP000233750">
    <property type="component" value="Unassembled WGS sequence"/>
</dbReference>
<evidence type="ECO:0000256" key="3">
    <source>
        <dbReference type="ARBA" id="ARBA00012954"/>
    </source>
</evidence>
<dbReference type="SUPFAM" id="SSF52413">
    <property type="entry name" value="UDP-glucose/GDP-mannose dehydrogenase C-terminal domain"/>
    <property type="match status" value="1"/>
</dbReference>
<dbReference type="EMBL" id="JACJHR010000039">
    <property type="protein sequence ID" value="MBB2502518.1"/>
    <property type="molecule type" value="Genomic_DNA"/>
</dbReference>
<organism evidence="14 15">
    <name type="scientific">Amycolatopsis echigonensis</name>
    <dbReference type="NCBI Taxonomy" id="2576905"/>
    <lineage>
        <taxon>Bacteria</taxon>
        <taxon>Bacillati</taxon>
        <taxon>Actinomycetota</taxon>
        <taxon>Actinomycetes</taxon>
        <taxon>Pseudonocardiales</taxon>
        <taxon>Pseudonocardiaceae</taxon>
        <taxon>Amycolatopsis</taxon>
    </lineage>
</organism>
<comment type="catalytic activity">
    <reaction evidence="6 7">
        <text>UDP-alpha-D-glucose + 2 NAD(+) + H2O = UDP-alpha-D-glucuronate + 2 NADH + 3 H(+)</text>
        <dbReference type="Rhea" id="RHEA:23596"/>
        <dbReference type="ChEBI" id="CHEBI:15377"/>
        <dbReference type="ChEBI" id="CHEBI:15378"/>
        <dbReference type="ChEBI" id="CHEBI:57540"/>
        <dbReference type="ChEBI" id="CHEBI:57945"/>
        <dbReference type="ChEBI" id="CHEBI:58052"/>
        <dbReference type="ChEBI" id="CHEBI:58885"/>
        <dbReference type="EC" id="1.1.1.22"/>
    </reaction>
</comment>
<dbReference type="UniPathway" id="UPA00038">
    <property type="reaction ID" value="UER00491"/>
</dbReference>
<accession>A0A2N3WSI3</accession>
<comment type="caution">
    <text evidence="14">The sequence shown here is derived from an EMBL/GenBank/DDBJ whole genome shotgun (WGS) entry which is preliminary data.</text>
</comment>
<dbReference type="AlphaFoldDB" id="A0A2N3WSI3"/>
<dbReference type="Pfam" id="PF03720">
    <property type="entry name" value="UDPG_MGDP_dh_C"/>
    <property type="match status" value="1"/>
</dbReference>
<feature type="binding site" evidence="9">
    <location>
        <position position="255"/>
    </location>
    <ligand>
        <name>substrate</name>
    </ligand>
</feature>
<evidence type="ECO:0000256" key="4">
    <source>
        <dbReference type="ARBA" id="ARBA00023002"/>
    </source>
</evidence>
<evidence type="ECO:0000256" key="6">
    <source>
        <dbReference type="ARBA" id="ARBA00047473"/>
    </source>
</evidence>
<evidence type="ECO:0000256" key="7">
    <source>
        <dbReference type="PIRNR" id="PIRNR000124"/>
    </source>
</evidence>
<dbReference type="Pfam" id="PF00984">
    <property type="entry name" value="UDPG_MGDP_dh"/>
    <property type="match status" value="1"/>
</dbReference>
<dbReference type="OrthoDB" id="5193947at2"/>
<dbReference type="PANTHER" id="PTHR43750:SF3">
    <property type="entry name" value="UDP-GLUCOSE 6-DEHYDROGENASE TUAD"/>
    <property type="match status" value="1"/>
</dbReference>
<evidence type="ECO:0000259" key="12">
    <source>
        <dbReference type="SMART" id="SM00984"/>
    </source>
</evidence>
<dbReference type="InterPro" id="IPR001732">
    <property type="entry name" value="UDP-Glc/GDP-Man_DH_N"/>
</dbReference>
<dbReference type="GO" id="GO:0006065">
    <property type="term" value="P:UDP-glucuronate biosynthetic process"/>
    <property type="evidence" value="ECO:0007669"/>
    <property type="project" value="UniProtKB-UniPathway"/>
</dbReference>
<evidence type="ECO:0000256" key="2">
    <source>
        <dbReference type="ARBA" id="ARBA00006601"/>
    </source>
</evidence>
<sequence length="478" mass="49881">MAERIGVLGAGYVGLTTAACFAAMGHQVSTVDIDEAKVSRLRAGDVDLAEPGLAELVADGLRSGTLTFSGEVAAVARSTMVFLCLPTPPGEDGTPDLRALRSALSDLGRVLAPGTIVVTKSTVPVGTAQRIPEYLGRADLPAVSNPEFLREGHVVHDFRCPDRVVVGSDPPDSPAADRVAQLYAPTESRVVRTSSASAELAKYASNGFLAVKASYANTLAELCEQCGADVRDVSAVMGLDPRIGPHFLAPGPGWGGSCLPKDASALLRAADSAGVEFGLLRDAVRVNARQRTRMVRAIRTAATGRPDGPLDGVRIGVLGLAFKAGTGDVRDSPAVAVAAELVRQGAEVTAYDPAVQSEMDGATVVDDPYLVAKDAAALAVLTEWPEFLDLDWRRLAEAADRPVVVDTRNLLDPDVLAEAGFARIGVGTPVEVPDACSRPRLHPQALAGPLQQRPDRPAAARPVRAAGRARRTGPGGRP</sequence>
<feature type="binding site" evidence="9">
    <location>
        <position position="323"/>
    </location>
    <ligand>
        <name>substrate</name>
    </ligand>
</feature>
<protein>
    <recommendedName>
        <fullName evidence="3 7">UDP-glucose 6-dehydrogenase</fullName>
        <ecNumber evidence="3 7">1.1.1.22</ecNumber>
    </recommendedName>
</protein>
<name>A0A2N3WSI3_9PSEU</name>
<dbReference type="EMBL" id="PJMY01000003">
    <property type="protein sequence ID" value="PKV96829.1"/>
    <property type="molecule type" value="Genomic_DNA"/>
</dbReference>
<dbReference type="InterPro" id="IPR014026">
    <property type="entry name" value="UDP-Glc/GDP-Man_DH_dimer"/>
</dbReference>
<evidence type="ECO:0000256" key="5">
    <source>
        <dbReference type="ARBA" id="ARBA00023027"/>
    </source>
</evidence>
<dbReference type="SUPFAM" id="SSF48179">
    <property type="entry name" value="6-phosphogluconate dehydrogenase C-terminal domain-like"/>
    <property type="match status" value="1"/>
</dbReference>
<evidence type="ECO:0000256" key="11">
    <source>
        <dbReference type="SAM" id="MobiDB-lite"/>
    </source>
</evidence>
<comment type="pathway">
    <text evidence="1">Nucleotide-sugar biosynthesis; UDP-alpha-D-glucuronate biosynthesis; UDP-alpha-D-glucuronate from UDP-alpha-D-glucose: step 1/1.</text>
</comment>
<gene>
    <name evidence="14" type="ORF">ATK30_7792</name>
    <name evidence="13" type="ORF">H5411_25690</name>
</gene>
<evidence type="ECO:0000256" key="10">
    <source>
        <dbReference type="PIRSR" id="PIRSR500134-3"/>
    </source>
</evidence>
<dbReference type="NCBIfam" id="TIGR03026">
    <property type="entry name" value="NDP-sugDHase"/>
    <property type="match status" value="1"/>
</dbReference>
<feature type="binding site" evidence="10">
    <location>
        <position position="87"/>
    </location>
    <ligand>
        <name>NAD(+)</name>
        <dbReference type="ChEBI" id="CHEBI:57540"/>
    </ligand>
</feature>
<evidence type="ECO:0000313" key="16">
    <source>
        <dbReference type="Proteomes" id="UP000550260"/>
    </source>
</evidence>
<keyword evidence="15" id="KW-1185">Reference proteome</keyword>
<dbReference type="InterPro" id="IPR017476">
    <property type="entry name" value="UDP-Glc/GDP-Man"/>
</dbReference>
<dbReference type="InterPro" id="IPR028357">
    <property type="entry name" value="UDPglc_DH_bac"/>
</dbReference>
<dbReference type="PANTHER" id="PTHR43750">
    <property type="entry name" value="UDP-GLUCOSE 6-DEHYDROGENASE TUAD"/>
    <property type="match status" value="1"/>
</dbReference>
<evidence type="ECO:0000256" key="9">
    <source>
        <dbReference type="PIRSR" id="PIRSR500134-2"/>
    </source>
</evidence>
<dbReference type="Pfam" id="PF03721">
    <property type="entry name" value="UDPG_MGDP_dh_N"/>
    <property type="match status" value="1"/>
</dbReference>
<evidence type="ECO:0000313" key="14">
    <source>
        <dbReference type="EMBL" id="PKV96829.1"/>
    </source>
</evidence>
<feature type="binding site" evidence="9">
    <location>
        <begin position="247"/>
        <end position="251"/>
    </location>
    <ligand>
        <name>substrate</name>
    </ligand>
</feature>
<feature type="binding site" evidence="9">
    <location>
        <position position="202"/>
    </location>
    <ligand>
        <name>substrate</name>
    </ligand>
</feature>
<feature type="region of interest" description="Disordered" evidence="11">
    <location>
        <begin position="439"/>
        <end position="478"/>
    </location>
</feature>
<proteinExistence type="inferred from homology"/>
<dbReference type="PROSITE" id="PS51257">
    <property type="entry name" value="PROKAR_LIPOPROTEIN"/>
    <property type="match status" value="1"/>
</dbReference>
<feature type="binding site" evidence="10">
    <location>
        <position position="37"/>
    </location>
    <ligand>
        <name>NAD(+)</name>
        <dbReference type="ChEBI" id="CHEBI:57540"/>
    </ligand>
</feature>
<dbReference type="InterPro" id="IPR036291">
    <property type="entry name" value="NAD(P)-bd_dom_sf"/>
</dbReference>
<dbReference type="SUPFAM" id="SSF51735">
    <property type="entry name" value="NAD(P)-binding Rossmann-fold domains"/>
    <property type="match status" value="1"/>
</dbReference>
<evidence type="ECO:0000256" key="1">
    <source>
        <dbReference type="ARBA" id="ARBA00004701"/>
    </source>
</evidence>
<dbReference type="InterPro" id="IPR014027">
    <property type="entry name" value="UDP-Glc/GDP-Man_DH_C"/>
</dbReference>
<dbReference type="InterPro" id="IPR036220">
    <property type="entry name" value="UDP-Glc/GDP-Man_DH_C_sf"/>
</dbReference>
<reference evidence="14 15" key="1">
    <citation type="submission" date="2017-12" db="EMBL/GenBank/DDBJ databases">
        <title>Sequencing the genomes of 1000 Actinobacteria strains.</title>
        <authorList>
            <person name="Klenk H.-P."/>
        </authorList>
    </citation>
    <scope>NUCLEOTIDE SEQUENCE [LARGE SCALE GENOMIC DNA]</scope>
    <source>
        <strain evidence="14 15">DSM 45165</strain>
    </source>
</reference>
<dbReference type="GO" id="GO:0003979">
    <property type="term" value="F:UDP-glucose 6-dehydrogenase activity"/>
    <property type="evidence" value="ECO:0007669"/>
    <property type="project" value="UniProtKB-EC"/>
</dbReference>
<feature type="domain" description="UDP-glucose/GDP-mannose dehydrogenase C-terminal" evidence="12">
    <location>
        <begin position="316"/>
        <end position="413"/>
    </location>
</feature>
<dbReference type="RefSeq" id="WP_101439630.1">
    <property type="nucleotide sequence ID" value="NZ_JACJHR010000039.1"/>
</dbReference>
<feature type="binding site" evidence="10">
    <location>
        <position position="261"/>
    </location>
    <ligand>
        <name>NAD(+)</name>
        <dbReference type="ChEBI" id="CHEBI:57540"/>
    </ligand>
</feature>
<feature type="active site" description="Nucleophile" evidence="8">
    <location>
        <position position="258"/>
    </location>
</feature>
<dbReference type="PIRSF" id="PIRSF000124">
    <property type="entry name" value="UDPglc_GDPman_dh"/>
    <property type="match status" value="1"/>
</dbReference>
<dbReference type="GO" id="GO:0051287">
    <property type="term" value="F:NAD binding"/>
    <property type="evidence" value="ECO:0007669"/>
    <property type="project" value="InterPro"/>
</dbReference>
<dbReference type="GO" id="GO:0000271">
    <property type="term" value="P:polysaccharide biosynthetic process"/>
    <property type="evidence" value="ECO:0007669"/>
    <property type="project" value="InterPro"/>
</dbReference>
<dbReference type="PRINTS" id="PR00411">
    <property type="entry name" value="PNDRDTASEI"/>
</dbReference>
<evidence type="ECO:0000256" key="8">
    <source>
        <dbReference type="PIRSR" id="PIRSR500134-1"/>
    </source>
</evidence>
<evidence type="ECO:0000313" key="15">
    <source>
        <dbReference type="Proteomes" id="UP000233750"/>
    </source>
</evidence>
<keyword evidence="4 7" id="KW-0560">Oxidoreductase</keyword>
<feature type="binding site" evidence="10">
    <location>
        <position position="330"/>
    </location>
    <ligand>
        <name>NAD(+)</name>
        <dbReference type="ChEBI" id="CHEBI:57540"/>
    </ligand>
</feature>
<dbReference type="SMART" id="SM00984">
    <property type="entry name" value="UDPG_MGDP_dh_C"/>
    <property type="match status" value="1"/>
</dbReference>
<keyword evidence="5 7" id="KW-0520">NAD</keyword>
<evidence type="ECO:0000313" key="13">
    <source>
        <dbReference type="EMBL" id="MBB2502518.1"/>
    </source>
</evidence>
<accession>A0A8E2B826</accession>
<feature type="binding site" evidence="10">
    <location>
        <position position="32"/>
    </location>
    <ligand>
        <name>NAD(+)</name>
        <dbReference type="ChEBI" id="CHEBI:57540"/>
    </ligand>
</feature>
<comment type="similarity">
    <text evidence="2 7">Belongs to the UDP-glucose/GDP-mannose dehydrogenase family.</text>
</comment>
<feature type="binding site" evidence="10">
    <location>
        <position position="151"/>
    </location>
    <ligand>
        <name>NAD(+)</name>
        <dbReference type="ChEBI" id="CHEBI:57540"/>
    </ligand>
</feature>
<dbReference type="PIRSF" id="PIRSF500134">
    <property type="entry name" value="UDPglc_DH_bac"/>
    <property type="match status" value="1"/>
</dbReference>
<dbReference type="EC" id="1.1.1.22" evidence="3 7"/>
<reference evidence="13 16" key="2">
    <citation type="submission" date="2020-08" db="EMBL/GenBank/DDBJ databases">
        <title>Amycolatopsis echigonensis JCM 21831.</title>
        <authorList>
            <person name="Tedsree N."/>
            <person name="Kuncharoen N."/>
            <person name="Likhitwitayawuid K."/>
            <person name="Tanasupawat S."/>
        </authorList>
    </citation>
    <scope>NUCLEOTIDE SEQUENCE [LARGE SCALE GENOMIC DNA]</scope>
    <source>
        <strain evidence="13 16">JCM 21831</strain>
    </source>
</reference>